<dbReference type="GeneID" id="80923799"/>
<sequence length="210" mass="23605">MMSYATAIITILLAVIVNALQANSYSAALPSLKYRSIRGNATVCQLMRNASPREFSAEHPPVHSAIAVFSIPWDGPAGMARNYDLSSWEQEEALDLLRFYTESYYGSRRNDVCRNVDFKRRLLSNSLNRTNSNNLLTGFSSGGRKDEKYVCPNQDHEVPVEKPPSNTPKSCRGYFSLTIFGVNLHVSFNCDSSSKNRCNKRNCYEGKIQN</sequence>
<name>A0AA35NRY3_SACK1</name>
<reference evidence="2" key="1">
    <citation type="submission" date="2022-10" db="EMBL/GenBank/DDBJ databases">
        <authorList>
            <person name="Byrne P K."/>
        </authorList>
    </citation>
    <scope>NUCLEOTIDE SEQUENCE</scope>
    <source>
        <strain evidence="2">IFO1802</strain>
    </source>
</reference>
<dbReference type="Proteomes" id="UP001162087">
    <property type="component" value="Chromosome 6"/>
</dbReference>
<dbReference type="EMBL" id="OX365901">
    <property type="protein sequence ID" value="CAI4061068.1"/>
    <property type="molecule type" value="Genomic_DNA"/>
</dbReference>
<accession>A0AA35NRY3</accession>
<evidence type="ECO:0000313" key="3">
    <source>
        <dbReference type="Proteomes" id="UP001162087"/>
    </source>
</evidence>
<dbReference type="RefSeq" id="XP_056087499.1">
    <property type="nucleotide sequence ID" value="XM_056227704.1"/>
</dbReference>
<keyword evidence="3" id="KW-1185">Reference proteome</keyword>
<keyword evidence="1" id="KW-0732">Signal</keyword>
<organism evidence="2 3">
    <name type="scientific">Saccharomyces kudriavzevii (strain ATCC MYA-4449 / AS 2.2408 / CBS 8840 / NBRC 1802 / NCYC 2889)</name>
    <name type="common">Yeast</name>
    <dbReference type="NCBI Taxonomy" id="226230"/>
    <lineage>
        <taxon>Eukaryota</taxon>
        <taxon>Fungi</taxon>
        <taxon>Dikarya</taxon>
        <taxon>Ascomycota</taxon>
        <taxon>Saccharomycotina</taxon>
        <taxon>Saccharomycetes</taxon>
        <taxon>Saccharomycetales</taxon>
        <taxon>Saccharomycetaceae</taxon>
        <taxon>Saccharomyces</taxon>
    </lineage>
</organism>
<feature type="signal peptide" evidence="1">
    <location>
        <begin position="1"/>
        <end position="19"/>
    </location>
</feature>
<evidence type="ECO:0000256" key="1">
    <source>
        <dbReference type="SAM" id="SignalP"/>
    </source>
</evidence>
<proteinExistence type="predicted"/>
<gene>
    <name evidence="2" type="primary">SKDI06G0930</name>
    <name evidence="2" type="ORF">SKDI_06G0930</name>
</gene>
<dbReference type="AlphaFoldDB" id="A0AA35NRY3"/>
<feature type="chain" id="PRO_5041199736" evidence="1">
    <location>
        <begin position="20"/>
        <end position="210"/>
    </location>
</feature>
<evidence type="ECO:0000313" key="2">
    <source>
        <dbReference type="EMBL" id="CAI4061068.1"/>
    </source>
</evidence>
<protein>
    <submittedName>
        <fullName evidence="2">Uncharacterized protein</fullName>
    </submittedName>
</protein>